<accession>A0A453JXL8</accession>
<protein>
    <recommendedName>
        <fullName evidence="3">PGG domain-containing protein</fullName>
    </recommendedName>
</protein>
<reference evidence="1" key="5">
    <citation type="journal article" date="2021" name="G3 (Bethesda)">
        <title>Aegilops tauschii genome assembly Aet v5.0 features greater sequence contiguity and improved annotation.</title>
        <authorList>
            <person name="Wang L."/>
            <person name="Zhu T."/>
            <person name="Rodriguez J.C."/>
            <person name="Deal K.R."/>
            <person name="Dubcovsky J."/>
            <person name="McGuire P.E."/>
            <person name="Lux T."/>
            <person name="Spannagl M."/>
            <person name="Mayer K.F.X."/>
            <person name="Baldrich P."/>
            <person name="Meyers B.C."/>
            <person name="Huo N."/>
            <person name="Gu Y.Q."/>
            <person name="Zhou H."/>
            <person name="Devos K.M."/>
            <person name="Bennetzen J.L."/>
            <person name="Unver T."/>
            <person name="Budak H."/>
            <person name="Gulick P.J."/>
            <person name="Galiba G."/>
            <person name="Kalapos B."/>
            <person name="Nelson D.R."/>
            <person name="Li P."/>
            <person name="You F.M."/>
            <person name="Luo M.C."/>
            <person name="Dvorak J."/>
        </authorList>
    </citation>
    <scope>NUCLEOTIDE SEQUENCE [LARGE SCALE GENOMIC DNA]</scope>
    <source>
        <strain evidence="1">cv. AL8/78</strain>
    </source>
</reference>
<evidence type="ECO:0008006" key="3">
    <source>
        <dbReference type="Google" id="ProtNLM"/>
    </source>
</evidence>
<reference evidence="2" key="2">
    <citation type="journal article" date="2017" name="Nat. Plants">
        <title>The Aegilops tauschii genome reveals multiple impacts of transposons.</title>
        <authorList>
            <person name="Zhao G."/>
            <person name="Zou C."/>
            <person name="Li K."/>
            <person name="Wang K."/>
            <person name="Li T."/>
            <person name="Gao L."/>
            <person name="Zhang X."/>
            <person name="Wang H."/>
            <person name="Yang Z."/>
            <person name="Liu X."/>
            <person name="Jiang W."/>
            <person name="Mao L."/>
            <person name="Kong X."/>
            <person name="Jiao Y."/>
            <person name="Jia J."/>
        </authorList>
    </citation>
    <scope>NUCLEOTIDE SEQUENCE [LARGE SCALE GENOMIC DNA]</scope>
    <source>
        <strain evidence="2">cv. AL8/78</strain>
    </source>
</reference>
<dbReference type="Proteomes" id="UP000015105">
    <property type="component" value="Chromosome 5D"/>
</dbReference>
<name>A0A453JXL8_AEGTS</name>
<sequence length="116" mass="12855">MIAPLGKCLANQNVTPLITAAIRGRHDVANLLLERDSGLLKLSKANGTTIFIFLVQGISRHDKHSKGTICGAFKLQFVRQSVCPMEVLNGLMFLVPAATIRYYYSSITVYHIFFQA</sequence>
<keyword evidence="2" id="KW-1185">Reference proteome</keyword>
<reference evidence="1" key="4">
    <citation type="submission" date="2019-03" db="UniProtKB">
        <authorList>
            <consortium name="EnsemblPlants"/>
        </authorList>
    </citation>
    <scope>IDENTIFICATION</scope>
</reference>
<reference evidence="1" key="3">
    <citation type="journal article" date="2017" name="Nature">
        <title>Genome sequence of the progenitor of the wheat D genome Aegilops tauschii.</title>
        <authorList>
            <person name="Luo M.C."/>
            <person name="Gu Y.Q."/>
            <person name="Puiu D."/>
            <person name="Wang H."/>
            <person name="Twardziok S.O."/>
            <person name="Deal K.R."/>
            <person name="Huo N."/>
            <person name="Zhu T."/>
            <person name="Wang L."/>
            <person name="Wang Y."/>
            <person name="McGuire P.E."/>
            <person name="Liu S."/>
            <person name="Long H."/>
            <person name="Ramasamy R.K."/>
            <person name="Rodriguez J.C."/>
            <person name="Van S.L."/>
            <person name="Yuan L."/>
            <person name="Wang Z."/>
            <person name="Xia Z."/>
            <person name="Xiao L."/>
            <person name="Anderson O.D."/>
            <person name="Ouyang S."/>
            <person name="Liang Y."/>
            <person name="Zimin A.V."/>
            <person name="Pertea G."/>
            <person name="Qi P."/>
            <person name="Bennetzen J.L."/>
            <person name="Dai X."/>
            <person name="Dawson M.W."/>
            <person name="Muller H.G."/>
            <person name="Kugler K."/>
            <person name="Rivarola-Duarte L."/>
            <person name="Spannagl M."/>
            <person name="Mayer K.F.X."/>
            <person name="Lu F.H."/>
            <person name="Bevan M.W."/>
            <person name="Leroy P."/>
            <person name="Li P."/>
            <person name="You F.M."/>
            <person name="Sun Q."/>
            <person name="Liu Z."/>
            <person name="Lyons E."/>
            <person name="Wicker T."/>
            <person name="Salzberg S.L."/>
            <person name="Devos K.M."/>
            <person name="Dvorak J."/>
        </authorList>
    </citation>
    <scope>NUCLEOTIDE SEQUENCE [LARGE SCALE GENOMIC DNA]</scope>
    <source>
        <strain evidence="1">cv. AL8/78</strain>
    </source>
</reference>
<reference evidence="2" key="1">
    <citation type="journal article" date="2014" name="Science">
        <title>Ancient hybridizations among the ancestral genomes of bread wheat.</title>
        <authorList>
            <consortium name="International Wheat Genome Sequencing Consortium,"/>
            <person name="Marcussen T."/>
            <person name="Sandve S.R."/>
            <person name="Heier L."/>
            <person name="Spannagl M."/>
            <person name="Pfeifer M."/>
            <person name="Jakobsen K.S."/>
            <person name="Wulff B.B."/>
            <person name="Steuernagel B."/>
            <person name="Mayer K.F."/>
            <person name="Olsen O.A."/>
        </authorList>
    </citation>
    <scope>NUCLEOTIDE SEQUENCE [LARGE SCALE GENOMIC DNA]</scope>
    <source>
        <strain evidence="2">cv. AL8/78</strain>
    </source>
</reference>
<organism evidence="1 2">
    <name type="scientific">Aegilops tauschii subsp. strangulata</name>
    <name type="common">Goatgrass</name>
    <dbReference type="NCBI Taxonomy" id="200361"/>
    <lineage>
        <taxon>Eukaryota</taxon>
        <taxon>Viridiplantae</taxon>
        <taxon>Streptophyta</taxon>
        <taxon>Embryophyta</taxon>
        <taxon>Tracheophyta</taxon>
        <taxon>Spermatophyta</taxon>
        <taxon>Magnoliopsida</taxon>
        <taxon>Liliopsida</taxon>
        <taxon>Poales</taxon>
        <taxon>Poaceae</taxon>
        <taxon>BOP clade</taxon>
        <taxon>Pooideae</taxon>
        <taxon>Triticodae</taxon>
        <taxon>Triticeae</taxon>
        <taxon>Triticinae</taxon>
        <taxon>Aegilops</taxon>
    </lineage>
</organism>
<dbReference type="EnsemblPlants" id="AET5Gv20230600.22">
    <property type="protein sequence ID" value="AET5Gv20230600.22"/>
    <property type="gene ID" value="AET5Gv20230600"/>
</dbReference>
<proteinExistence type="predicted"/>
<evidence type="ECO:0000313" key="2">
    <source>
        <dbReference type="Proteomes" id="UP000015105"/>
    </source>
</evidence>
<dbReference type="Gramene" id="AET5Gv20230600.22">
    <property type="protein sequence ID" value="AET5Gv20230600.22"/>
    <property type="gene ID" value="AET5Gv20230600"/>
</dbReference>
<dbReference type="AlphaFoldDB" id="A0A453JXL8"/>
<evidence type="ECO:0000313" key="1">
    <source>
        <dbReference type="EnsemblPlants" id="AET5Gv20230600.22"/>
    </source>
</evidence>